<accession>A0ABY3AGP2</accession>
<evidence type="ECO:0000313" key="1">
    <source>
        <dbReference type="EMBL" id="TQO39708.1"/>
    </source>
</evidence>
<name>A0ABY3AGP2_9FLAO</name>
<evidence type="ECO:0000313" key="2">
    <source>
        <dbReference type="Proteomes" id="UP000315363"/>
    </source>
</evidence>
<proteinExistence type="predicted"/>
<keyword evidence="2" id="KW-1185">Reference proteome</keyword>
<dbReference type="Proteomes" id="UP000315363">
    <property type="component" value="Unassembled WGS sequence"/>
</dbReference>
<comment type="caution">
    <text evidence="1">The sequence shown here is derived from an EMBL/GenBank/DDBJ whole genome shotgun (WGS) entry which is preliminary data.</text>
</comment>
<reference evidence="1 2" key="1">
    <citation type="submission" date="2019-06" db="EMBL/GenBank/DDBJ databases">
        <title>A large-scale integrated study on North Sea by COGITO (Coastal Microbe Genomic &amp; Taxonomic Observatory).</title>
        <authorList>
            <person name="Teeling H."/>
        </authorList>
    </citation>
    <scope>NUCLEOTIDE SEQUENCE [LARGE SCALE GENOMIC DNA]</scope>
    <source>
        <strain evidence="1 2">MAR_2009_79</strain>
    </source>
</reference>
<dbReference type="RefSeq" id="WP_227021054.1">
    <property type="nucleotide sequence ID" value="NZ_VHIF01000001.1"/>
</dbReference>
<dbReference type="Gene3D" id="3.40.50.300">
    <property type="entry name" value="P-loop containing nucleotide triphosphate hydrolases"/>
    <property type="match status" value="1"/>
</dbReference>
<dbReference type="EMBL" id="VHIF01000001">
    <property type="protein sequence ID" value="TQO39708.1"/>
    <property type="molecule type" value="Genomic_DNA"/>
</dbReference>
<gene>
    <name evidence="1" type="ORF">GQ41_4397</name>
</gene>
<dbReference type="SUPFAM" id="SSF52540">
    <property type="entry name" value="P-loop containing nucleoside triphosphate hydrolases"/>
    <property type="match status" value="1"/>
</dbReference>
<organism evidence="1 2">
    <name type="scientific">Arenibacter algicola</name>
    <dbReference type="NCBI Taxonomy" id="616991"/>
    <lineage>
        <taxon>Bacteria</taxon>
        <taxon>Pseudomonadati</taxon>
        <taxon>Bacteroidota</taxon>
        <taxon>Flavobacteriia</taxon>
        <taxon>Flavobacteriales</taxon>
        <taxon>Flavobacteriaceae</taxon>
        <taxon>Arenibacter</taxon>
    </lineage>
</organism>
<evidence type="ECO:0008006" key="3">
    <source>
        <dbReference type="Google" id="ProtNLM"/>
    </source>
</evidence>
<dbReference type="InterPro" id="IPR027417">
    <property type="entry name" value="P-loop_NTPase"/>
</dbReference>
<protein>
    <recommendedName>
        <fullName evidence="3">ATPase</fullName>
    </recommendedName>
</protein>
<sequence>MGNPCNDMADPRPHILVVGGTEYCLGSFDGKRVEYDFSKVLAYLDAKGRSLFGESFKIREGDKGTFLKLCSYMVKDIESCRKMEMDIGKGILLTGPVGCGKTSMMRLVRHLVPHKRNYEIIPSRNITFAFNHIGYKIIEDYGNGRFYCFDDLGVEPMGRYFGDDCNVMGEVLVSRHELFQRTKIPTHITTNLNAEELEERYGKRVRSRMRQMFNLISFDKDTKDKRI</sequence>